<evidence type="ECO:0000313" key="2">
    <source>
        <dbReference type="Proteomes" id="UP000574390"/>
    </source>
</evidence>
<accession>A0A7J6TAS2</accession>
<sequence length="321" mass="35026">YAMEKMIIDQPIDLLTLAKSCKYLGPGQRRGLSRATAAAFEHLGGLPPTAVIACSAILLPRVDLSCRARIFESLPGSLVGQDILIGPVLRLCRSICDLQPFVDNSVAGAVELGQTLRSRMVGNTTPSAILSAAMILTGEVKVERGSCALEFGDVADVCRLLEACNSLAGETVHWLIQRVSDRSWSKNLSGSLRQAWALQDFTLASRYLRAAGEALSRSASVVDTTIDLTVLQEVMVRKSPTLHCYVSALLFCVARLETVERLDGGDYDTLTSAIAELLDRLSRYKGQLSSETDAKILKRCVEALKVEHREWYEEAIPVSVR</sequence>
<proteinExistence type="predicted"/>
<comment type="caution">
    <text evidence="1">The sequence shown here is derived from an EMBL/GenBank/DDBJ whole genome shotgun (WGS) entry which is preliminary data.</text>
</comment>
<feature type="non-terminal residue" evidence="1">
    <location>
        <position position="1"/>
    </location>
</feature>
<feature type="non-terminal residue" evidence="1">
    <location>
        <position position="321"/>
    </location>
</feature>
<gene>
    <name evidence="1" type="ORF">FOZ62_004425</name>
</gene>
<evidence type="ECO:0000313" key="1">
    <source>
        <dbReference type="EMBL" id="KAF4741872.1"/>
    </source>
</evidence>
<dbReference type="EMBL" id="JABANM010008871">
    <property type="protein sequence ID" value="KAF4741872.1"/>
    <property type="molecule type" value="Genomic_DNA"/>
</dbReference>
<dbReference type="Proteomes" id="UP000574390">
    <property type="component" value="Unassembled WGS sequence"/>
</dbReference>
<reference evidence="1 2" key="1">
    <citation type="submission" date="2020-04" db="EMBL/GenBank/DDBJ databases">
        <title>Perkinsus olseni comparative genomics.</title>
        <authorList>
            <person name="Bogema D.R."/>
        </authorList>
    </citation>
    <scope>NUCLEOTIDE SEQUENCE [LARGE SCALE GENOMIC DNA]</scope>
    <source>
        <strain evidence="1">ATCC PRA-205</strain>
    </source>
</reference>
<name>A0A7J6TAS2_PEROL</name>
<protein>
    <submittedName>
        <fullName evidence="1">Uncharacterized protein</fullName>
    </submittedName>
</protein>
<organism evidence="1 2">
    <name type="scientific">Perkinsus olseni</name>
    <name type="common">Perkinsus atlanticus</name>
    <dbReference type="NCBI Taxonomy" id="32597"/>
    <lineage>
        <taxon>Eukaryota</taxon>
        <taxon>Sar</taxon>
        <taxon>Alveolata</taxon>
        <taxon>Perkinsozoa</taxon>
        <taxon>Perkinsea</taxon>
        <taxon>Perkinsida</taxon>
        <taxon>Perkinsidae</taxon>
        <taxon>Perkinsus</taxon>
    </lineage>
</organism>
<dbReference type="AlphaFoldDB" id="A0A7J6TAS2"/>